<accession>A0A556N6R3</accession>
<name>A0A556N6R3_9FLAO</name>
<reference evidence="1 2" key="1">
    <citation type="submission" date="2019-07" db="EMBL/GenBank/DDBJ databases">
        <authorList>
            <person name="Huq M.A."/>
        </authorList>
    </citation>
    <scope>NUCLEOTIDE SEQUENCE [LARGE SCALE GENOMIC DNA]</scope>
    <source>
        <strain evidence="1 2">MAH-3</strain>
    </source>
</reference>
<keyword evidence="1" id="KW-0456">Lyase</keyword>
<dbReference type="InterPro" id="IPR029062">
    <property type="entry name" value="Class_I_gatase-like"/>
</dbReference>
<protein>
    <submittedName>
        <fullName evidence="1">Isoprenoid biosynthesis glyoxalase ElbB</fullName>
        <ecNumber evidence="1">4.2.1.-</ecNumber>
    </submittedName>
</protein>
<gene>
    <name evidence="1" type="primary">elbB</name>
    <name evidence="1" type="ORF">FO442_01740</name>
</gene>
<dbReference type="Gene3D" id="3.40.50.880">
    <property type="match status" value="1"/>
</dbReference>
<keyword evidence="2" id="KW-1185">Reference proteome</keyword>
<dbReference type="RefSeq" id="WP_144331411.1">
    <property type="nucleotide sequence ID" value="NZ_VLPL01000001.1"/>
</dbReference>
<organism evidence="1 2">
    <name type="scientific">Fluviicola chungangensis</name>
    <dbReference type="NCBI Taxonomy" id="2597671"/>
    <lineage>
        <taxon>Bacteria</taxon>
        <taxon>Pseudomonadati</taxon>
        <taxon>Bacteroidota</taxon>
        <taxon>Flavobacteriia</taxon>
        <taxon>Flavobacteriales</taxon>
        <taxon>Crocinitomicaceae</taxon>
        <taxon>Fluviicola</taxon>
    </lineage>
</organism>
<dbReference type="EMBL" id="VLPL01000001">
    <property type="protein sequence ID" value="TSJ47876.1"/>
    <property type="molecule type" value="Genomic_DNA"/>
</dbReference>
<evidence type="ECO:0000313" key="1">
    <source>
        <dbReference type="EMBL" id="TSJ47876.1"/>
    </source>
</evidence>
<dbReference type="PANTHER" id="PTHR10224">
    <property type="entry name" value="ES1 PROTEIN HOMOLOG, MITOCHONDRIAL"/>
    <property type="match status" value="1"/>
</dbReference>
<dbReference type="AlphaFoldDB" id="A0A556N6R3"/>
<dbReference type="OrthoDB" id="9800516at2"/>
<dbReference type="SUPFAM" id="SSF52317">
    <property type="entry name" value="Class I glutamine amidotransferase-like"/>
    <property type="match status" value="1"/>
</dbReference>
<proteinExistence type="predicted"/>
<sequence length="228" mass="24297">MNFGILLSGSGVYDGAEIQEAVLSMLAVSESGDTYTCIGVDADQFHVINHLTGEPMNESRNMLIEAARIARGNIVPIQDIQPADIDGLIIPGGFGNAKNFTNWAFEGPDGTILPEVKLLLVNLVNIGKPIAALCVSPVVLAKALEGSDIHPSLTLGTTTESSPYDIEAFSQGLVKTGATTTYKTVKEIQVDQANKIVSAPCYMMDATISDIWKNIQQAVSELKKMATV</sequence>
<dbReference type="PANTHER" id="PTHR10224:SF12">
    <property type="entry name" value="GLYOXALASE ELBB"/>
    <property type="match status" value="1"/>
</dbReference>
<dbReference type="Proteomes" id="UP000316008">
    <property type="component" value="Unassembled WGS sequence"/>
</dbReference>
<evidence type="ECO:0000313" key="2">
    <source>
        <dbReference type="Proteomes" id="UP000316008"/>
    </source>
</evidence>
<comment type="caution">
    <text evidence="1">The sequence shown here is derived from an EMBL/GenBank/DDBJ whole genome shotgun (WGS) entry which is preliminary data.</text>
</comment>
<dbReference type="EC" id="4.2.1.-" evidence="1"/>
<dbReference type="GO" id="GO:0016829">
    <property type="term" value="F:lyase activity"/>
    <property type="evidence" value="ECO:0007669"/>
    <property type="project" value="UniProtKB-KW"/>
</dbReference>
<dbReference type="NCBIfam" id="NF008747">
    <property type="entry name" value="PRK11780.1"/>
    <property type="match status" value="1"/>
</dbReference>